<reference evidence="3" key="1">
    <citation type="submission" date="2018-02" db="EMBL/GenBank/DDBJ databases">
        <authorList>
            <person name="Holder M.E."/>
            <person name="Ajami N.J."/>
            <person name="Petrosino J.F."/>
        </authorList>
    </citation>
    <scope>NUCLEOTIDE SEQUENCE [LARGE SCALE GENOMIC DNA]</scope>
    <source>
        <strain evidence="3">CCUG 47711</strain>
    </source>
</reference>
<keyword evidence="3" id="KW-1185">Reference proteome</keyword>
<name>A0A2S0KP87_9FIRM</name>
<dbReference type="GO" id="GO:0003677">
    <property type="term" value="F:DNA binding"/>
    <property type="evidence" value="ECO:0007669"/>
    <property type="project" value="InterPro"/>
</dbReference>
<dbReference type="InterPro" id="IPR010982">
    <property type="entry name" value="Lambda_DNA-bd_dom_sf"/>
</dbReference>
<dbReference type="CDD" id="cd00093">
    <property type="entry name" value="HTH_XRE"/>
    <property type="match status" value="1"/>
</dbReference>
<evidence type="ECO:0000259" key="1">
    <source>
        <dbReference type="PROSITE" id="PS50943"/>
    </source>
</evidence>
<dbReference type="EMBL" id="CP027226">
    <property type="protein sequence ID" value="AVM42852.1"/>
    <property type="molecule type" value="Genomic_DNA"/>
</dbReference>
<dbReference type="Pfam" id="PF01381">
    <property type="entry name" value="HTH_3"/>
    <property type="match status" value="1"/>
</dbReference>
<dbReference type="Gene3D" id="1.10.260.40">
    <property type="entry name" value="lambda repressor-like DNA-binding domains"/>
    <property type="match status" value="1"/>
</dbReference>
<evidence type="ECO:0000313" key="2">
    <source>
        <dbReference type="EMBL" id="AVM42852.1"/>
    </source>
</evidence>
<protein>
    <recommendedName>
        <fullName evidence="1">HTH cro/C1-type domain-containing protein</fullName>
    </recommendedName>
</protein>
<dbReference type="SMART" id="SM00530">
    <property type="entry name" value="HTH_XRE"/>
    <property type="match status" value="1"/>
</dbReference>
<feature type="domain" description="HTH cro/C1-type" evidence="1">
    <location>
        <begin position="19"/>
        <end position="63"/>
    </location>
</feature>
<dbReference type="InterPro" id="IPR001387">
    <property type="entry name" value="Cro/C1-type_HTH"/>
</dbReference>
<organism evidence="2 3">
    <name type="scientific">Fastidiosipila sanguinis</name>
    <dbReference type="NCBI Taxonomy" id="236753"/>
    <lineage>
        <taxon>Bacteria</taxon>
        <taxon>Bacillati</taxon>
        <taxon>Bacillota</taxon>
        <taxon>Clostridia</taxon>
        <taxon>Eubacteriales</taxon>
        <taxon>Oscillospiraceae</taxon>
        <taxon>Fastidiosipila</taxon>
    </lineage>
</organism>
<accession>A0A2S0KP87</accession>
<dbReference type="AlphaFoldDB" id="A0A2S0KP87"/>
<dbReference type="KEGG" id="fsa:C5Q98_06340"/>
<dbReference type="SUPFAM" id="SSF47413">
    <property type="entry name" value="lambda repressor-like DNA-binding domains"/>
    <property type="match status" value="1"/>
</dbReference>
<sequence length="75" mass="8153">MKGGNMTELQKIIILKYGSQSNLADHLGWSRQRVSRIAKGSVIPTLESANQLADALGLTIDDLTEKILNSKSTNV</sequence>
<gene>
    <name evidence="2" type="ORF">C5Q98_06340</name>
</gene>
<dbReference type="Proteomes" id="UP000237947">
    <property type="component" value="Chromosome"/>
</dbReference>
<evidence type="ECO:0000313" key="3">
    <source>
        <dbReference type="Proteomes" id="UP000237947"/>
    </source>
</evidence>
<proteinExistence type="predicted"/>
<dbReference type="PROSITE" id="PS50943">
    <property type="entry name" value="HTH_CROC1"/>
    <property type="match status" value="1"/>
</dbReference>